<gene>
    <name evidence="1" type="ORF">D9757_014345</name>
</gene>
<comment type="caution">
    <text evidence="1">The sequence shown here is derived from an EMBL/GenBank/DDBJ whole genome shotgun (WGS) entry which is preliminary data.</text>
</comment>
<sequence>MNSLSAACLSTSANLEDLRPAQNFWLLQDRYIQYRLPELEYYWGLSRGELDPFSELNHVYVRADVAQLLWSKAVALVPTLDVLTTMAELVRDNFIGSFDCRRSCFESVPAHEYEYKLLPVAENGPSLYVLDQSGTNLQQVNYPYHDLPPFKLPLYPFFATTHAGEGFFDKGSTRDPEYSHPIMVMTAVYTNSAPLEFDATYPNPLRGSGEDLTIFDDELTSDSESTFYSGHEGGRMQSWIQGTGDGYSRDPVVSCVG</sequence>
<dbReference type="Proteomes" id="UP000518752">
    <property type="component" value="Unassembled WGS sequence"/>
</dbReference>
<name>A0A8H5CX47_9AGAR</name>
<reference evidence="1 2" key="1">
    <citation type="journal article" date="2020" name="ISME J.">
        <title>Uncovering the hidden diversity of litter-decomposition mechanisms in mushroom-forming fungi.</title>
        <authorList>
            <person name="Floudas D."/>
            <person name="Bentzer J."/>
            <person name="Ahren D."/>
            <person name="Johansson T."/>
            <person name="Persson P."/>
            <person name="Tunlid A."/>
        </authorList>
    </citation>
    <scope>NUCLEOTIDE SEQUENCE [LARGE SCALE GENOMIC DNA]</scope>
    <source>
        <strain evidence="1 2">CBS 406.79</strain>
    </source>
</reference>
<protein>
    <submittedName>
        <fullName evidence="1">Uncharacterized protein</fullName>
    </submittedName>
</protein>
<keyword evidence="2" id="KW-1185">Reference proteome</keyword>
<evidence type="ECO:0000313" key="2">
    <source>
        <dbReference type="Proteomes" id="UP000518752"/>
    </source>
</evidence>
<accession>A0A8H5CX47</accession>
<dbReference type="OrthoDB" id="2962802at2759"/>
<dbReference type="EMBL" id="JAACJN010000322">
    <property type="protein sequence ID" value="KAF5348232.1"/>
    <property type="molecule type" value="Genomic_DNA"/>
</dbReference>
<evidence type="ECO:0000313" key="1">
    <source>
        <dbReference type="EMBL" id="KAF5348232.1"/>
    </source>
</evidence>
<dbReference type="AlphaFoldDB" id="A0A8H5CX47"/>
<proteinExistence type="predicted"/>
<organism evidence="1 2">
    <name type="scientific">Collybiopsis confluens</name>
    <dbReference type="NCBI Taxonomy" id="2823264"/>
    <lineage>
        <taxon>Eukaryota</taxon>
        <taxon>Fungi</taxon>
        <taxon>Dikarya</taxon>
        <taxon>Basidiomycota</taxon>
        <taxon>Agaricomycotina</taxon>
        <taxon>Agaricomycetes</taxon>
        <taxon>Agaricomycetidae</taxon>
        <taxon>Agaricales</taxon>
        <taxon>Marasmiineae</taxon>
        <taxon>Omphalotaceae</taxon>
        <taxon>Collybiopsis</taxon>
    </lineage>
</organism>